<evidence type="ECO:0000256" key="1">
    <source>
        <dbReference type="ARBA" id="ARBA00023267"/>
    </source>
</evidence>
<dbReference type="PROSITE" id="PS50968">
    <property type="entry name" value="BIOTINYL_LIPOYL"/>
    <property type="match status" value="1"/>
</dbReference>
<accession>A0A6G7Y7Z4</accession>
<evidence type="ECO:0000313" key="4">
    <source>
        <dbReference type="EMBL" id="QIK73014.1"/>
    </source>
</evidence>
<dbReference type="Proteomes" id="UP000501058">
    <property type="component" value="Chromosome"/>
</dbReference>
<gene>
    <name evidence="4" type="ORF">G7070_13035</name>
</gene>
<protein>
    <submittedName>
        <fullName evidence="4">Acetyl-CoA carboxylase biotin carboxyl carrier protein subunit</fullName>
    </submittedName>
</protein>
<dbReference type="FunFam" id="2.40.50.100:FF:000003">
    <property type="entry name" value="Acetyl-CoA carboxylase biotin carboxyl carrier protein"/>
    <property type="match status" value="1"/>
</dbReference>
<name>A0A6G7Y7Z4_9ACTN</name>
<reference evidence="4 5" key="1">
    <citation type="submission" date="2020-03" db="EMBL/GenBank/DDBJ databases">
        <title>Propioniciclava sp. nov., isolated from Hydrophilus acuminatus.</title>
        <authorList>
            <person name="Hyun D.-W."/>
            <person name="Bae J.-W."/>
        </authorList>
    </citation>
    <scope>NUCLEOTIDE SEQUENCE [LARGE SCALE GENOMIC DNA]</scope>
    <source>
        <strain evidence="4 5">HDW11</strain>
    </source>
</reference>
<dbReference type="InterPro" id="IPR050709">
    <property type="entry name" value="Biotin_Carboxyl_Carrier/Decarb"/>
</dbReference>
<proteinExistence type="predicted"/>
<feature type="compositionally biased region" description="Low complexity" evidence="2">
    <location>
        <begin position="72"/>
        <end position="100"/>
    </location>
</feature>
<feature type="region of interest" description="Disordered" evidence="2">
    <location>
        <begin position="57"/>
        <end position="110"/>
    </location>
</feature>
<dbReference type="PROSITE" id="PS00188">
    <property type="entry name" value="BIOTIN"/>
    <property type="match status" value="1"/>
</dbReference>
<sequence>MRRYTITVNDTTKVVDVEALGADTFRVQLDGRLVDVRLEDHRDLAWEAPITPAIQSRRASATHGVVAPSPDPAAAAPSAPAPAASAGAPAPAAPRAAAPASGGGGRDKMTAPMPGVILTIDQGVGAQVKRGDTVMVLEAMKMKNELKAPKDGVIAEIYVAEGAQVKFGETLVRFEA</sequence>
<dbReference type="EMBL" id="CP049865">
    <property type="protein sequence ID" value="QIK73014.1"/>
    <property type="molecule type" value="Genomic_DNA"/>
</dbReference>
<dbReference type="AlphaFoldDB" id="A0A6G7Y7Z4"/>
<dbReference type="InterPro" id="IPR001882">
    <property type="entry name" value="Biotin_BS"/>
</dbReference>
<keyword evidence="1" id="KW-0092">Biotin</keyword>
<dbReference type="PANTHER" id="PTHR45266">
    <property type="entry name" value="OXALOACETATE DECARBOXYLASE ALPHA CHAIN"/>
    <property type="match status" value="1"/>
</dbReference>
<feature type="domain" description="Lipoyl-binding" evidence="3">
    <location>
        <begin position="104"/>
        <end position="175"/>
    </location>
</feature>
<keyword evidence="5" id="KW-1185">Reference proteome</keyword>
<evidence type="ECO:0000313" key="5">
    <source>
        <dbReference type="Proteomes" id="UP000501058"/>
    </source>
</evidence>
<dbReference type="InterPro" id="IPR011053">
    <property type="entry name" value="Single_hybrid_motif"/>
</dbReference>
<dbReference type="Gene3D" id="2.40.50.100">
    <property type="match status" value="1"/>
</dbReference>
<dbReference type="InterPro" id="IPR000089">
    <property type="entry name" value="Biotin_lipoyl"/>
</dbReference>
<dbReference type="KEGG" id="prv:G7070_13035"/>
<dbReference type="RefSeq" id="WP_166234085.1">
    <property type="nucleotide sequence ID" value="NZ_CP049865.1"/>
</dbReference>
<dbReference type="SUPFAM" id="SSF51230">
    <property type="entry name" value="Single hybrid motif"/>
    <property type="match status" value="1"/>
</dbReference>
<dbReference type="Pfam" id="PF00364">
    <property type="entry name" value="Biotin_lipoyl"/>
    <property type="match status" value="1"/>
</dbReference>
<organism evidence="4 5">
    <name type="scientific">Propioniciclava coleopterorum</name>
    <dbReference type="NCBI Taxonomy" id="2714937"/>
    <lineage>
        <taxon>Bacteria</taxon>
        <taxon>Bacillati</taxon>
        <taxon>Actinomycetota</taxon>
        <taxon>Actinomycetes</taxon>
        <taxon>Propionibacteriales</taxon>
        <taxon>Propionibacteriaceae</taxon>
        <taxon>Propioniciclava</taxon>
    </lineage>
</organism>
<dbReference type="CDD" id="cd06850">
    <property type="entry name" value="biotinyl_domain"/>
    <property type="match status" value="1"/>
</dbReference>
<dbReference type="PANTHER" id="PTHR45266:SF3">
    <property type="entry name" value="OXALOACETATE DECARBOXYLASE ALPHA CHAIN"/>
    <property type="match status" value="1"/>
</dbReference>
<evidence type="ECO:0000259" key="3">
    <source>
        <dbReference type="PROSITE" id="PS50968"/>
    </source>
</evidence>
<evidence type="ECO:0000256" key="2">
    <source>
        <dbReference type="SAM" id="MobiDB-lite"/>
    </source>
</evidence>